<proteinExistence type="predicted"/>
<organism evidence="1 2">
    <name type="scientific">Lysinibacillus xylanilyticus</name>
    <dbReference type="NCBI Taxonomy" id="582475"/>
    <lineage>
        <taxon>Bacteria</taxon>
        <taxon>Bacillati</taxon>
        <taxon>Bacillota</taxon>
        <taxon>Bacilli</taxon>
        <taxon>Bacillales</taxon>
        <taxon>Bacillaceae</taxon>
        <taxon>Lysinibacillus</taxon>
    </lineage>
</organism>
<gene>
    <name evidence="1" type="ORF">CWD94_12805</name>
</gene>
<dbReference type="RefSeq" id="WP_100543387.1">
    <property type="nucleotide sequence ID" value="NZ_PHQY01000612.1"/>
</dbReference>
<accession>A0A2M9Q619</accession>
<name>A0A2M9Q619_9BACI</name>
<dbReference type="Proteomes" id="UP000232101">
    <property type="component" value="Unassembled WGS sequence"/>
</dbReference>
<dbReference type="InterPro" id="IPR031552">
    <property type="entry name" value="ParE-like_toxin"/>
</dbReference>
<evidence type="ECO:0000313" key="2">
    <source>
        <dbReference type="Proteomes" id="UP000232101"/>
    </source>
</evidence>
<protein>
    <submittedName>
        <fullName evidence="1">Plasmid stabilization protein</fullName>
    </submittedName>
</protein>
<evidence type="ECO:0000313" key="1">
    <source>
        <dbReference type="EMBL" id="PJO43422.1"/>
    </source>
</evidence>
<dbReference type="AlphaFoldDB" id="A0A2M9Q619"/>
<comment type="caution">
    <text evidence="1">The sequence shown here is derived from an EMBL/GenBank/DDBJ whole genome shotgun (WGS) entry which is preliminary data.</text>
</comment>
<dbReference type="Pfam" id="PF15781">
    <property type="entry name" value="ParE-like_toxin"/>
    <property type="match status" value="1"/>
</dbReference>
<reference evidence="1 2" key="1">
    <citation type="submission" date="2017-11" db="EMBL/GenBank/DDBJ databases">
        <title>Bacterial isolate from king chilli rhizosphere.</title>
        <authorList>
            <person name="Takhelmayum P."/>
            <person name="Sarangthem I."/>
        </authorList>
    </citation>
    <scope>NUCLEOTIDE SEQUENCE [LARGE SCALE GENOMIC DNA]</scope>
    <source>
        <strain evidence="2">t26</strain>
    </source>
</reference>
<dbReference type="EMBL" id="PHQY01000612">
    <property type="protein sequence ID" value="PJO43422.1"/>
    <property type="molecule type" value="Genomic_DNA"/>
</dbReference>
<sequence>MINFKTHKSLDKVLKKLSKSDSSLFYKVLAALDDIRCNPLVGCLKKGDLLGVRCKDIYHSGTNYEMAYILEENNDGEIEIIIFLLVGSHENFYNELKRLI</sequence>